<sequence>MATWHPPHSTPENKHNRLQYLFLAQHMPSPNQTNPPSAPPLPTPQHALIRTHPPTKSLKLVQLVQLSKTYPSPSPVDNLLLPNSHICSHKHFSTVSGAELRERA</sequence>
<protein>
    <submittedName>
        <fullName evidence="1">Uncharacterized protein</fullName>
    </submittedName>
</protein>
<gene>
    <name evidence="1" type="ORF">BDR25DRAFT_306222</name>
</gene>
<comment type="caution">
    <text evidence="1">The sequence shown here is derived from an EMBL/GenBank/DDBJ whole genome shotgun (WGS) entry which is preliminary data.</text>
</comment>
<proteinExistence type="predicted"/>
<evidence type="ECO:0000313" key="1">
    <source>
        <dbReference type="EMBL" id="KAF2466435.1"/>
    </source>
</evidence>
<dbReference type="EMBL" id="MU003525">
    <property type="protein sequence ID" value="KAF2466435.1"/>
    <property type="molecule type" value="Genomic_DNA"/>
</dbReference>
<accession>A0ACB6QIU7</accession>
<dbReference type="Proteomes" id="UP000799755">
    <property type="component" value="Unassembled WGS sequence"/>
</dbReference>
<name>A0ACB6QIU7_9PLEO</name>
<organism evidence="1 2">
    <name type="scientific">Lindgomyces ingoldianus</name>
    <dbReference type="NCBI Taxonomy" id="673940"/>
    <lineage>
        <taxon>Eukaryota</taxon>
        <taxon>Fungi</taxon>
        <taxon>Dikarya</taxon>
        <taxon>Ascomycota</taxon>
        <taxon>Pezizomycotina</taxon>
        <taxon>Dothideomycetes</taxon>
        <taxon>Pleosporomycetidae</taxon>
        <taxon>Pleosporales</taxon>
        <taxon>Lindgomycetaceae</taxon>
        <taxon>Lindgomyces</taxon>
    </lineage>
</organism>
<reference evidence="1" key="1">
    <citation type="journal article" date="2020" name="Stud. Mycol.">
        <title>101 Dothideomycetes genomes: a test case for predicting lifestyles and emergence of pathogens.</title>
        <authorList>
            <person name="Haridas S."/>
            <person name="Albert R."/>
            <person name="Binder M."/>
            <person name="Bloem J."/>
            <person name="Labutti K."/>
            <person name="Salamov A."/>
            <person name="Andreopoulos B."/>
            <person name="Baker S."/>
            <person name="Barry K."/>
            <person name="Bills G."/>
            <person name="Bluhm B."/>
            <person name="Cannon C."/>
            <person name="Castanera R."/>
            <person name="Culley D."/>
            <person name="Daum C."/>
            <person name="Ezra D."/>
            <person name="Gonzalez J."/>
            <person name="Henrissat B."/>
            <person name="Kuo A."/>
            <person name="Liang C."/>
            <person name="Lipzen A."/>
            <person name="Lutzoni F."/>
            <person name="Magnuson J."/>
            <person name="Mondo S."/>
            <person name="Nolan M."/>
            <person name="Ohm R."/>
            <person name="Pangilinan J."/>
            <person name="Park H.-J."/>
            <person name="Ramirez L."/>
            <person name="Alfaro M."/>
            <person name="Sun H."/>
            <person name="Tritt A."/>
            <person name="Yoshinaga Y."/>
            <person name="Zwiers L.-H."/>
            <person name="Turgeon B."/>
            <person name="Goodwin S."/>
            <person name="Spatafora J."/>
            <person name="Crous P."/>
            <person name="Grigoriev I."/>
        </authorList>
    </citation>
    <scope>NUCLEOTIDE SEQUENCE</scope>
    <source>
        <strain evidence="1">ATCC 200398</strain>
    </source>
</reference>
<keyword evidence="2" id="KW-1185">Reference proteome</keyword>
<evidence type="ECO:0000313" key="2">
    <source>
        <dbReference type="Proteomes" id="UP000799755"/>
    </source>
</evidence>